<dbReference type="InterPro" id="IPR019367">
    <property type="entry name" value="PDZ-binding_CRIPT"/>
</dbReference>
<reference evidence="10" key="1">
    <citation type="submission" date="2022-11" db="UniProtKB">
        <authorList>
            <consortium name="WormBaseParasite"/>
        </authorList>
    </citation>
    <scope>IDENTIFICATION</scope>
</reference>
<dbReference type="WBParaSite" id="Gr19_v10_g12021.t2">
    <property type="protein sequence ID" value="Gr19_v10_g12021.t2"/>
    <property type="gene ID" value="Gr19_v10_g12021"/>
</dbReference>
<dbReference type="FunFam" id="1.25.10.10:FF:000067">
    <property type="entry name" value="V-type proton ATPase subunit H"/>
    <property type="match status" value="1"/>
</dbReference>
<dbReference type="GO" id="GO:0005765">
    <property type="term" value="C:lysosomal membrane"/>
    <property type="evidence" value="ECO:0007669"/>
    <property type="project" value="TreeGrafter"/>
</dbReference>
<dbReference type="Pfam" id="PF10235">
    <property type="entry name" value="Cript"/>
    <property type="match status" value="1"/>
</dbReference>
<name>A0A914GWM2_GLORO</name>
<evidence type="ECO:0000313" key="9">
    <source>
        <dbReference type="Proteomes" id="UP000887572"/>
    </source>
</evidence>
<protein>
    <recommendedName>
        <fullName evidence="6">Probable V-type proton ATPase subunit H 2</fullName>
    </recommendedName>
    <alternativeName>
        <fullName evidence="7">Vacuolar proton pump subunit H 2</fullName>
    </alternativeName>
</protein>
<dbReference type="GO" id="GO:0046961">
    <property type="term" value="F:proton-transporting ATPase activity, rotational mechanism"/>
    <property type="evidence" value="ECO:0007669"/>
    <property type="project" value="InterPro"/>
</dbReference>
<dbReference type="PANTHER" id="PTHR10698:SF0">
    <property type="entry name" value="V-TYPE PROTON ATPASE SUBUNIT H"/>
    <property type="match status" value="1"/>
</dbReference>
<dbReference type="PANTHER" id="PTHR10698">
    <property type="entry name" value="V-TYPE PROTON ATPASE SUBUNIT H"/>
    <property type="match status" value="1"/>
</dbReference>
<keyword evidence="3" id="KW-0375">Hydrogen ion transport</keyword>
<evidence type="ECO:0000256" key="5">
    <source>
        <dbReference type="ARBA" id="ARBA00046225"/>
    </source>
</evidence>
<dbReference type="Proteomes" id="UP000887572">
    <property type="component" value="Unplaced"/>
</dbReference>
<dbReference type="Gene3D" id="1.25.40.150">
    <property type="entry name" value="V-type ATPase, subunit H, C-terminal domain"/>
    <property type="match status" value="1"/>
</dbReference>
<comment type="similarity">
    <text evidence="1">Belongs to the V-ATPase H subunit family.</text>
</comment>
<evidence type="ECO:0000313" key="10">
    <source>
        <dbReference type="WBParaSite" id="Gr19_v10_g12021.t2"/>
    </source>
</evidence>
<keyword evidence="9" id="KW-1185">Reference proteome</keyword>
<evidence type="ECO:0000256" key="1">
    <source>
        <dbReference type="ARBA" id="ARBA00008613"/>
    </source>
</evidence>
<dbReference type="Gene3D" id="1.25.10.10">
    <property type="entry name" value="Leucine-rich Repeat Variant"/>
    <property type="match status" value="1"/>
</dbReference>
<evidence type="ECO:0000256" key="3">
    <source>
        <dbReference type="ARBA" id="ARBA00022781"/>
    </source>
</evidence>
<dbReference type="CDD" id="cd00256">
    <property type="entry name" value="VATPase_H"/>
    <property type="match status" value="1"/>
</dbReference>
<dbReference type="Pfam" id="PF03224">
    <property type="entry name" value="V-ATPase_H_N"/>
    <property type="match status" value="1"/>
</dbReference>
<dbReference type="AlphaFoldDB" id="A0A914GWM2"/>
<dbReference type="GO" id="GO:0000221">
    <property type="term" value="C:vacuolar proton-transporting V-type ATPase, V1 domain"/>
    <property type="evidence" value="ECO:0007669"/>
    <property type="project" value="InterPro"/>
</dbReference>
<proteinExistence type="inferred from homology"/>
<dbReference type="InterPro" id="IPR011987">
    <property type="entry name" value="ATPase_V1-cplx_hsu_C"/>
</dbReference>
<dbReference type="InterPro" id="IPR038497">
    <property type="entry name" value="ATPase_V1-cplx_hsu_C_sf"/>
</dbReference>
<evidence type="ECO:0000256" key="2">
    <source>
        <dbReference type="ARBA" id="ARBA00022448"/>
    </source>
</evidence>
<dbReference type="InterPro" id="IPR011989">
    <property type="entry name" value="ARM-like"/>
</dbReference>
<keyword evidence="4" id="KW-0406">Ion transport</keyword>
<evidence type="ECO:0000256" key="7">
    <source>
        <dbReference type="ARBA" id="ARBA00075194"/>
    </source>
</evidence>
<evidence type="ECO:0000259" key="8">
    <source>
        <dbReference type="Pfam" id="PF11698"/>
    </source>
</evidence>
<evidence type="ECO:0000256" key="4">
    <source>
        <dbReference type="ARBA" id="ARBA00023065"/>
    </source>
</evidence>
<dbReference type="SUPFAM" id="SSF48371">
    <property type="entry name" value="ARM repeat"/>
    <property type="match status" value="1"/>
</dbReference>
<sequence>MVCDKCTKKLSKLATIHVDKNEQGNKRVTNENKLLSSKQKFKPASEEFKKCRICNKMTHHISAHYCQDCSYQKGICPILRLMVMDQNGTFAADVEEIAAGHHVTPVDMTTATSKLQLEAAEVRNPTNKPNWTSYLRSQLVPQNEYNFIVALEAAKNKQERDEVLCRDKTNSARCIINLIIEVAKDQLIRYVLTFFDDILQEDRSRVEIFHDYARRQKRTIWSWFQGILTRNDSFIVNQMSAIFSKLACYGSMRMEGQELQAYFNFLQQEMKNSGNDYINTSVRCLQMMLRKEKYRRKFIEYDGVKSILLALNGRANFQLQYQLIFCLWCLTFDSYIAQFVQGLGVIQTLGDILSECSKEKVIRIILATFRNLLEKIDSREVTLELMDAKKFDDPDLVEDIEFLSERLHASVQDLSSFDEYCAEVRSGRLQWSPVHKLEKFWRENAQRFNEKNFELIKILIKILESSNDPLPLSVAAHDIGEYVRHYHRGKTIVEQYQGKQAVMKLLSAEDPNVRYHALLAIQKLMVHNWEYLGKQIEVFDGAKGAGEEAKEAKSRT</sequence>
<feature type="domain" description="ATPase V1 complex subunit H C-terminal" evidence="8">
    <location>
        <begin position="414"/>
        <end position="529"/>
    </location>
</feature>
<dbReference type="FunFam" id="1.25.40.150:FF:000001">
    <property type="entry name" value="V-type proton ATPase subunit H"/>
    <property type="match status" value="1"/>
</dbReference>
<dbReference type="Pfam" id="PF11698">
    <property type="entry name" value="V-ATPase_H_C"/>
    <property type="match status" value="1"/>
</dbReference>
<dbReference type="InterPro" id="IPR016024">
    <property type="entry name" value="ARM-type_fold"/>
</dbReference>
<accession>A0A914GWM2</accession>
<organism evidence="9 10">
    <name type="scientific">Globodera rostochiensis</name>
    <name type="common">Golden nematode worm</name>
    <name type="synonym">Heterodera rostochiensis</name>
    <dbReference type="NCBI Taxonomy" id="31243"/>
    <lineage>
        <taxon>Eukaryota</taxon>
        <taxon>Metazoa</taxon>
        <taxon>Ecdysozoa</taxon>
        <taxon>Nematoda</taxon>
        <taxon>Chromadorea</taxon>
        <taxon>Rhabditida</taxon>
        <taxon>Tylenchina</taxon>
        <taxon>Tylenchomorpha</taxon>
        <taxon>Tylenchoidea</taxon>
        <taxon>Heteroderidae</taxon>
        <taxon>Heteroderinae</taxon>
        <taxon>Globodera</taxon>
    </lineage>
</organism>
<keyword evidence="2" id="KW-0813">Transport</keyword>
<comment type="function">
    <text evidence="5">Subunit of the V1 complex of vacuolar(H+)-ATPase (V-ATPase), a multisubunit enzyme composed of a peripheral complex (V1) that hydrolyzes ATP and a membrane integral complex (V0) that translocates protons. V-ATPase is responsible for acidifying and maintaining the pH of intracellular compartments and in some cell types, is targeted to the plasma membrane, where it is responsible for acidifying the extracellular environment. Subunit H is essential for V-ATPase activity, but not for the assembly of the complex.</text>
</comment>
<evidence type="ECO:0000256" key="6">
    <source>
        <dbReference type="ARBA" id="ARBA00069910"/>
    </source>
</evidence>
<dbReference type="InterPro" id="IPR004908">
    <property type="entry name" value="ATPase_V1-cplx_hsu"/>
</dbReference>